<keyword evidence="1" id="KW-0521">NADP</keyword>
<dbReference type="OrthoDB" id="1274115at2759"/>
<keyword evidence="5" id="KW-1185">Reference proteome</keyword>
<dbReference type="PROSITE" id="PS00061">
    <property type="entry name" value="ADH_SHORT"/>
    <property type="match status" value="1"/>
</dbReference>
<dbReference type="EMBL" id="LXJU01000004">
    <property type="protein sequence ID" value="OGE55203.1"/>
    <property type="molecule type" value="Genomic_DNA"/>
</dbReference>
<dbReference type="PRINTS" id="PR00080">
    <property type="entry name" value="SDRFAMILY"/>
</dbReference>
<dbReference type="SUPFAM" id="SSF51735">
    <property type="entry name" value="NAD(P)-binding Rossmann-fold domains"/>
    <property type="match status" value="1"/>
</dbReference>
<dbReference type="InterPro" id="IPR036291">
    <property type="entry name" value="NAD(P)-bd_dom_sf"/>
</dbReference>
<sequence length="287" mass="30702">MATTKLTWLITGCSSGFGLSLTRAAQAGGHKVIATSRNPSRTPDLVAEIESKGGKWVQLDVNSRDCGSVITELEGSGDHIDVLVNNAGYSIYAPIETFEEEEVRAQMETMYFGPLRLIRTVLPHMRKRKSGVIVNMSSGASLDGIPNMGVYAGAKAGMDALTKILAKEVAPFNIRTLTVILGTFNTNMPNSVVLGKSPLPEDYKGTFTEQVQGLLVSGKIKPNGDKDKAMQAVYQVVAGEGVGEGHQTEKLLPLGSDMTPRLKGVQDYLGNALEVFGSVTNNVDVDK</sequence>
<dbReference type="Gene3D" id="3.40.50.720">
    <property type="entry name" value="NAD(P)-binding Rossmann-like Domain"/>
    <property type="match status" value="1"/>
</dbReference>
<reference evidence="4 5" key="1">
    <citation type="journal article" date="2016" name="Sci. Rep.">
        <title>Penicillium arizonense, a new, genome sequenced fungal species, reveals a high chemical diversity in secreted metabolites.</title>
        <authorList>
            <person name="Grijseels S."/>
            <person name="Nielsen J.C."/>
            <person name="Randelovic M."/>
            <person name="Nielsen J."/>
            <person name="Nielsen K.F."/>
            <person name="Workman M."/>
            <person name="Frisvad J.C."/>
        </authorList>
    </citation>
    <scope>NUCLEOTIDE SEQUENCE [LARGE SCALE GENOMIC DNA]</scope>
    <source>
        <strain evidence="4 5">CBS 141311</strain>
    </source>
</reference>
<gene>
    <name evidence="4" type="ORF">PENARI_c004G12520</name>
</gene>
<evidence type="ECO:0008006" key="6">
    <source>
        <dbReference type="Google" id="ProtNLM"/>
    </source>
</evidence>
<comment type="similarity">
    <text evidence="2">Belongs to the short-chain dehydrogenases/reductases (SDR) family.</text>
</comment>
<dbReference type="Proteomes" id="UP000177622">
    <property type="component" value="Unassembled WGS sequence"/>
</dbReference>
<evidence type="ECO:0000256" key="3">
    <source>
        <dbReference type="SAM" id="SignalP"/>
    </source>
</evidence>
<dbReference type="InterPro" id="IPR002347">
    <property type="entry name" value="SDR_fam"/>
</dbReference>
<dbReference type="RefSeq" id="XP_022490633.1">
    <property type="nucleotide sequence ID" value="XM_022629512.1"/>
</dbReference>
<protein>
    <recommendedName>
        <fullName evidence="6">Short-chain oxidoreductase</fullName>
    </recommendedName>
</protein>
<name>A0A1F5LPQ4_PENAI</name>
<accession>A0A1F5LPQ4</accession>
<evidence type="ECO:0000313" key="5">
    <source>
        <dbReference type="Proteomes" id="UP000177622"/>
    </source>
</evidence>
<dbReference type="InterPro" id="IPR020904">
    <property type="entry name" value="Sc_DH/Rdtase_CS"/>
</dbReference>
<dbReference type="GeneID" id="34574246"/>
<feature type="chain" id="PRO_5009519752" description="Short-chain oxidoreductase" evidence="3">
    <location>
        <begin position="19"/>
        <end position="287"/>
    </location>
</feature>
<dbReference type="InterPro" id="IPR051911">
    <property type="entry name" value="SDR_oxidoreductase"/>
</dbReference>
<dbReference type="PANTHER" id="PTHR43976:SF6">
    <property type="entry name" value="OXIDOREDUCTASE, PUTATIVE (AFU_ORTHOLOGUE AFUA_1G13950)-RELATED"/>
    <property type="match status" value="1"/>
</dbReference>
<dbReference type="Pfam" id="PF00106">
    <property type="entry name" value="adh_short"/>
    <property type="match status" value="1"/>
</dbReference>
<evidence type="ECO:0000256" key="2">
    <source>
        <dbReference type="RuleBase" id="RU000363"/>
    </source>
</evidence>
<feature type="signal peptide" evidence="3">
    <location>
        <begin position="1"/>
        <end position="18"/>
    </location>
</feature>
<keyword evidence="3" id="KW-0732">Signal</keyword>
<dbReference type="STRING" id="1835702.A0A1F5LPQ4"/>
<dbReference type="AlphaFoldDB" id="A0A1F5LPQ4"/>
<organism evidence="4 5">
    <name type="scientific">Penicillium arizonense</name>
    <dbReference type="NCBI Taxonomy" id="1835702"/>
    <lineage>
        <taxon>Eukaryota</taxon>
        <taxon>Fungi</taxon>
        <taxon>Dikarya</taxon>
        <taxon>Ascomycota</taxon>
        <taxon>Pezizomycotina</taxon>
        <taxon>Eurotiomycetes</taxon>
        <taxon>Eurotiomycetidae</taxon>
        <taxon>Eurotiales</taxon>
        <taxon>Aspergillaceae</taxon>
        <taxon>Penicillium</taxon>
    </lineage>
</organism>
<evidence type="ECO:0000313" key="4">
    <source>
        <dbReference type="EMBL" id="OGE55203.1"/>
    </source>
</evidence>
<dbReference type="CDD" id="cd05374">
    <property type="entry name" value="17beta-HSD-like_SDR_c"/>
    <property type="match status" value="1"/>
</dbReference>
<comment type="caution">
    <text evidence="4">The sequence shown here is derived from an EMBL/GenBank/DDBJ whole genome shotgun (WGS) entry which is preliminary data.</text>
</comment>
<dbReference type="PRINTS" id="PR00081">
    <property type="entry name" value="GDHRDH"/>
</dbReference>
<evidence type="ECO:0000256" key="1">
    <source>
        <dbReference type="ARBA" id="ARBA00022857"/>
    </source>
</evidence>
<proteinExistence type="inferred from homology"/>
<dbReference type="PANTHER" id="PTHR43976">
    <property type="entry name" value="SHORT CHAIN DEHYDROGENASE"/>
    <property type="match status" value="1"/>
</dbReference>